<dbReference type="GO" id="GO:0051276">
    <property type="term" value="P:chromosome organization"/>
    <property type="evidence" value="ECO:0007669"/>
    <property type="project" value="InterPro"/>
</dbReference>
<dbReference type="InterPro" id="IPR003395">
    <property type="entry name" value="RecF/RecN/SMC_N"/>
</dbReference>
<dbReference type="Gene3D" id="1.20.1060.20">
    <property type="match status" value="1"/>
</dbReference>
<dbReference type="SUPFAM" id="SSF52540">
    <property type="entry name" value="P-loop containing nucleoside triphosphate hydrolases"/>
    <property type="match status" value="1"/>
</dbReference>
<evidence type="ECO:0000256" key="1">
    <source>
        <dbReference type="ARBA" id="ARBA00023054"/>
    </source>
</evidence>
<evidence type="ECO:0000313" key="5">
    <source>
        <dbReference type="Proteomes" id="UP000034855"/>
    </source>
</evidence>
<keyword evidence="1 2" id="KW-0175">Coiled coil</keyword>
<dbReference type="EMBL" id="LBXR01000002">
    <property type="protein sequence ID" value="KKR35408.1"/>
    <property type="molecule type" value="Genomic_DNA"/>
</dbReference>
<dbReference type="InterPro" id="IPR027417">
    <property type="entry name" value="P-loop_NTPase"/>
</dbReference>
<dbReference type="Gene3D" id="3.40.50.300">
    <property type="entry name" value="P-loop containing nucleotide triphosphate hydrolases"/>
    <property type="match status" value="2"/>
</dbReference>
<sequence>MYLKRLEIKGFKSFAERTVLDFLAYKNNRYSITAVVGPNGSGKSNISDAVRWVMGEQSLKNLRGKKNEDVIFSGSQSKGQLSVAEVTMVLDNAQATLMPDYPEITVSRRLYRSGEGEYLINNNPVRLLDIHLLLAQAQFAQHSYSVVGQGMIDKLLTVSPSERKDFLDEASGIKEFQIKQHQAQLKLTRTVENVTQAERLVEEVEPRLKILARQVKKLEQRQEVELKLRENQEKYYTSIYLANKSELDKLNSILLEVETNYRSAFKELEEVQKELSALAHDSDEEETENKASDSNSQIIAEQRKLLEQISKDKTNAQLKIFSLEKQIFQDQSEQNYRQVSGLSAAQAVVENKDKFGAVHGLVAELGQVEEKYKIALETAAGSYLSALVVGSDEVAKSAIEFLRNNRLGFATFLPMNKIESRSPALPAEVLTQAGVLGLAADIIKHEDKFDNIFSFVFGQTVVVENLSVAQKIGIGRARMVTLAGDLVEKTGVMKGGYKQMKKDGLGFSSHVAWSKDRLAEYQAQINVEKEKIIGLDARYEQIKEKVLELESKREAANSKTKLLKAFSLQESMQRKQNAVNEILAGRNELKIQAAKLETKQDSLVEEIRAELNSMVEAILERKPPVVNTEMLAEVMSEIQKLKYQLSLIGGIDQEVVAEYEQTKERFDFLSTQIADLRAAMGDLEKMIFELDDFMKKKRAAAFKKIRKEFDRYVKILFGGGEGDITEIYGEPDDEDCELTPPYPPLKKGGIDEPPLFKEGRGEVKKEKILTGIDISINPPGKKIKNVNVLSGGERTLASIALICAILSYNPSPFVVLDEVEAALDESNTRRFAEIVTELSAQSQFIIITHNRVTMHAADALYGVVMGNDGISKLLSVKLEEVPKYEESAVDKTAHV</sequence>
<organism evidence="4 5">
    <name type="scientific">Candidatus Magasanikbacteria bacterium GW2011_GWA2_40_10</name>
    <dbReference type="NCBI Taxonomy" id="1619037"/>
    <lineage>
        <taxon>Bacteria</taxon>
        <taxon>Candidatus Magasanikiibacteriota</taxon>
    </lineage>
</organism>
<name>A0A0G0Q5H7_9BACT</name>
<dbReference type="SUPFAM" id="SSF75553">
    <property type="entry name" value="Smc hinge domain"/>
    <property type="match status" value="1"/>
</dbReference>
<dbReference type="Pfam" id="PF06470">
    <property type="entry name" value="SMC_hinge"/>
    <property type="match status" value="1"/>
</dbReference>
<dbReference type="STRING" id="1619037.UT67_C0002G0032"/>
<evidence type="ECO:0000259" key="3">
    <source>
        <dbReference type="SMART" id="SM00968"/>
    </source>
</evidence>
<accession>A0A0G0Q5H7</accession>
<gene>
    <name evidence="4" type="ORF">UT67_C0002G0032</name>
</gene>
<dbReference type="GO" id="GO:0005524">
    <property type="term" value="F:ATP binding"/>
    <property type="evidence" value="ECO:0007669"/>
    <property type="project" value="InterPro"/>
</dbReference>
<dbReference type="InterPro" id="IPR010935">
    <property type="entry name" value="SMC_hinge"/>
</dbReference>
<dbReference type="PATRIC" id="fig|1619037.3.peg.88"/>
<feature type="coiled-coil region" evidence="2">
    <location>
        <begin position="254"/>
        <end position="326"/>
    </location>
</feature>
<dbReference type="AlphaFoldDB" id="A0A0G0Q5H7"/>
<dbReference type="SMART" id="SM00968">
    <property type="entry name" value="SMC_hinge"/>
    <property type="match status" value="1"/>
</dbReference>
<dbReference type="GO" id="GO:0005694">
    <property type="term" value="C:chromosome"/>
    <property type="evidence" value="ECO:0007669"/>
    <property type="project" value="InterPro"/>
</dbReference>
<dbReference type="Pfam" id="PF02463">
    <property type="entry name" value="SMC_N"/>
    <property type="match status" value="1"/>
</dbReference>
<dbReference type="PANTHER" id="PTHR43977">
    <property type="entry name" value="STRUCTURAL MAINTENANCE OF CHROMOSOMES PROTEIN 3"/>
    <property type="match status" value="1"/>
</dbReference>
<proteinExistence type="predicted"/>
<evidence type="ECO:0000313" key="4">
    <source>
        <dbReference type="EMBL" id="KKR35408.1"/>
    </source>
</evidence>
<dbReference type="InterPro" id="IPR024704">
    <property type="entry name" value="SMC"/>
</dbReference>
<protein>
    <submittedName>
        <fullName evidence="4">Chromosome partition protein Smc</fullName>
    </submittedName>
</protein>
<dbReference type="PIRSF" id="PIRSF005719">
    <property type="entry name" value="SMC"/>
    <property type="match status" value="1"/>
</dbReference>
<comment type="caution">
    <text evidence="4">The sequence shown here is derived from an EMBL/GenBank/DDBJ whole genome shotgun (WGS) entry which is preliminary data.</text>
</comment>
<dbReference type="Gene3D" id="3.30.70.1620">
    <property type="match status" value="1"/>
</dbReference>
<feature type="coiled-coil region" evidence="2">
    <location>
        <begin position="518"/>
        <end position="559"/>
    </location>
</feature>
<dbReference type="InterPro" id="IPR036277">
    <property type="entry name" value="SMC_hinge_sf"/>
</dbReference>
<dbReference type="GO" id="GO:0016887">
    <property type="term" value="F:ATP hydrolysis activity"/>
    <property type="evidence" value="ECO:0007669"/>
    <property type="project" value="InterPro"/>
</dbReference>
<evidence type="ECO:0000256" key="2">
    <source>
        <dbReference type="SAM" id="Coils"/>
    </source>
</evidence>
<reference evidence="4 5" key="1">
    <citation type="journal article" date="2015" name="Nature">
        <title>rRNA introns, odd ribosomes, and small enigmatic genomes across a large radiation of phyla.</title>
        <authorList>
            <person name="Brown C.T."/>
            <person name="Hug L.A."/>
            <person name="Thomas B.C."/>
            <person name="Sharon I."/>
            <person name="Castelle C.J."/>
            <person name="Singh A."/>
            <person name="Wilkins M.J."/>
            <person name="Williams K.H."/>
            <person name="Banfield J.F."/>
        </authorList>
    </citation>
    <scope>NUCLEOTIDE SEQUENCE [LARGE SCALE GENOMIC DNA]</scope>
</reference>
<dbReference type="Proteomes" id="UP000034855">
    <property type="component" value="Unassembled WGS sequence"/>
</dbReference>
<feature type="domain" description="SMC hinge" evidence="3">
    <location>
        <begin position="356"/>
        <end position="473"/>
    </location>
</feature>